<proteinExistence type="predicted"/>
<dbReference type="Proteomes" id="UP001432075">
    <property type="component" value="Chromosome"/>
</dbReference>
<name>A0ABZ1RUX3_9ACTN</name>
<evidence type="ECO:0000313" key="2">
    <source>
        <dbReference type="Proteomes" id="UP001432075"/>
    </source>
</evidence>
<evidence type="ECO:0000313" key="1">
    <source>
        <dbReference type="EMBL" id="WUO50575.1"/>
    </source>
</evidence>
<protein>
    <submittedName>
        <fullName evidence="1">Uncharacterized protein</fullName>
    </submittedName>
</protein>
<keyword evidence="2" id="KW-1185">Reference proteome</keyword>
<dbReference type="RefSeq" id="WP_328777342.1">
    <property type="nucleotide sequence ID" value="NZ_CP108057.1"/>
</dbReference>
<reference evidence="1" key="1">
    <citation type="submission" date="2022-10" db="EMBL/GenBank/DDBJ databases">
        <title>The complete genomes of actinobacterial strains from the NBC collection.</title>
        <authorList>
            <person name="Joergensen T.S."/>
            <person name="Alvarez Arevalo M."/>
            <person name="Sterndorff E.B."/>
            <person name="Faurdal D."/>
            <person name="Vuksanovic O."/>
            <person name="Mourched A.-S."/>
            <person name="Charusanti P."/>
            <person name="Shaw S."/>
            <person name="Blin K."/>
            <person name="Weber T."/>
        </authorList>
    </citation>
    <scope>NUCLEOTIDE SEQUENCE</scope>
    <source>
        <strain evidence="1">NBC_00283</strain>
    </source>
</reference>
<organism evidence="1 2">
    <name type="scientific">Streptomyces goshikiensis</name>
    <dbReference type="NCBI Taxonomy" id="1942"/>
    <lineage>
        <taxon>Bacteria</taxon>
        <taxon>Bacillati</taxon>
        <taxon>Actinomycetota</taxon>
        <taxon>Actinomycetes</taxon>
        <taxon>Kitasatosporales</taxon>
        <taxon>Streptomycetaceae</taxon>
        <taxon>Streptomyces</taxon>
    </lineage>
</organism>
<gene>
    <name evidence="1" type="ORF">OHU17_34660</name>
</gene>
<sequence length="96" mass="9954">MDATGLDAGFWDKFFAGAAAFGVWVLVGAGCLAPTNAGAPAAAPVRNALANGFSALVNELITAHFDGKSLGDGNVWAERWPPRSGRRWAVPSAGRR</sequence>
<accession>A0ABZ1RUX3</accession>
<dbReference type="EMBL" id="CP108057">
    <property type="protein sequence ID" value="WUO50575.1"/>
    <property type="molecule type" value="Genomic_DNA"/>
</dbReference>